<comment type="caution">
    <text evidence="2">The sequence shown here is derived from an EMBL/GenBank/DDBJ whole genome shotgun (WGS) entry which is preliminary data.</text>
</comment>
<dbReference type="Gene3D" id="3.30.70.100">
    <property type="match status" value="1"/>
</dbReference>
<sequence length="142" mass="16310">MLHQLVYVSSSTEPISPDEISRILETSRQNNDRDDVTGLLLYHDQLFFQVLEGDQVCVQECFDRIKRDRRHGSTSVVWEYQVERRAFPQWSMGYAKPEDLSEESRSAAISLSKLLHKPADAREDPVIANLVQSVLSDFRGIT</sequence>
<dbReference type="Pfam" id="PF04940">
    <property type="entry name" value="BLUF"/>
    <property type="match status" value="1"/>
</dbReference>
<protein>
    <submittedName>
        <fullName evidence="2">BLUF domain-containing protein</fullName>
    </submittedName>
</protein>
<dbReference type="InterPro" id="IPR007024">
    <property type="entry name" value="BLUF_domain"/>
</dbReference>
<reference evidence="2" key="1">
    <citation type="submission" date="2022-07" db="EMBL/GenBank/DDBJ databases">
        <title>Pseudosulfitobacter sp. strain AP-MA-4, whole genome sequence.</title>
        <authorList>
            <person name="Jiang Y."/>
        </authorList>
    </citation>
    <scope>NUCLEOTIDE SEQUENCE</scope>
    <source>
        <strain evidence="2">AP-MA-4</strain>
    </source>
</reference>
<dbReference type="EMBL" id="JANKJG010000003">
    <property type="protein sequence ID" value="MCR8826183.1"/>
    <property type="molecule type" value="Genomic_DNA"/>
</dbReference>
<dbReference type="PROSITE" id="PS50925">
    <property type="entry name" value="BLUF"/>
    <property type="match status" value="1"/>
</dbReference>
<dbReference type="Proteomes" id="UP001165396">
    <property type="component" value="Unassembled WGS sequence"/>
</dbReference>
<dbReference type="InterPro" id="IPR036046">
    <property type="entry name" value="Acylphosphatase-like_dom_sf"/>
</dbReference>
<keyword evidence="3" id="KW-1185">Reference proteome</keyword>
<gene>
    <name evidence="2" type="ORF">NTA49_06495</name>
</gene>
<name>A0ABT1YZ79_9RHOB</name>
<feature type="domain" description="BLUF" evidence="1">
    <location>
        <begin position="2"/>
        <end position="93"/>
    </location>
</feature>
<organism evidence="2 3">
    <name type="scientific">Pseudosulfitobacter koreensis</name>
    <dbReference type="NCBI Taxonomy" id="2968472"/>
    <lineage>
        <taxon>Bacteria</taxon>
        <taxon>Pseudomonadati</taxon>
        <taxon>Pseudomonadota</taxon>
        <taxon>Alphaproteobacteria</taxon>
        <taxon>Rhodobacterales</taxon>
        <taxon>Roseobacteraceae</taxon>
        <taxon>Pseudosulfitobacter</taxon>
    </lineage>
</organism>
<accession>A0ABT1YZ79</accession>
<evidence type="ECO:0000259" key="1">
    <source>
        <dbReference type="PROSITE" id="PS50925"/>
    </source>
</evidence>
<proteinExistence type="predicted"/>
<dbReference type="SMART" id="SM01034">
    <property type="entry name" value="BLUF"/>
    <property type="match status" value="1"/>
</dbReference>
<dbReference type="RefSeq" id="WP_258293861.1">
    <property type="nucleotide sequence ID" value="NZ_JANKJG010000003.1"/>
</dbReference>
<evidence type="ECO:0000313" key="2">
    <source>
        <dbReference type="EMBL" id="MCR8826183.1"/>
    </source>
</evidence>
<evidence type="ECO:0000313" key="3">
    <source>
        <dbReference type="Proteomes" id="UP001165396"/>
    </source>
</evidence>
<dbReference type="SUPFAM" id="SSF54975">
    <property type="entry name" value="Acylphosphatase/BLUF domain-like"/>
    <property type="match status" value="1"/>
</dbReference>